<evidence type="ECO:0000256" key="2">
    <source>
        <dbReference type="ARBA" id="ARBA00022801"/>
    </source>
</evidence>
<feature type="active site" description="Proton acceptor" evidence="5">
    <location>
        <position position="118"/>
    </location>
</feature>
<keyword evidence="6 8" id="KW-0106">Calcium</keyword>
<keyword evidence="6 8" id="KW-0479">Metal-binding</keyword>
<dbReference type="SUPFAM" id="SSF63829">
    <property type="entry name" value="Calcium-dependent phosphotriesterase"/>
    <property type="match status" value="1"/>
</dbReference>
<keyword evidence="9" id="KW-1133">Transmembrane helix</keyword>
<evidence type="ECO:0000256" key="9">
    <source>
        <dbReference type="SAM" id="Phobius"/>
    </source>
</evidence>
<dbReference type="GO" id="GO:0004064">
    <property type="term" value="F:arylesterase activity"/>
    <property type="evidence" value="ECO:0007669"/>
    <property type="project" value="UniProtKB-UniRule"/>
</dbReference>
<comment type="similarity">
    <text evidence="1 8">Belongs to the paraoxonase family.</text>
</comment>
<feature type="binding site" evidence="6">
    <location>
        <position position="49"/>
    </location>
    <ligand>
        <name>Ca(2+)</name>
        <dbReference type="ChEBI" id="CHEBI:29108"/>
        <label>1</label>
        <note>catalytic</note>
    </ligand>
</feature>
<feature type="disulfide bond" description="In form B" evidence="7">
    <location>
        <begin position="38"/>
        <end position="364"/>
    </location>
</feature>
<evidence type="ECO:0000313" key="11">
    <source>
        <dbReference type="Proteomes" id="UP000076420"/>
    </source>
</evidence>
<dbReference type="PANTHER" id="PTHR11799:SF12">
    <property type="entry name" value="PARAOXONASE-RELATED"/>
    <property type="match status" value="1"/>
</dbReference>
<feature type="binding site" evidence="6">
    <location>
        <position position="50"/>
    </location>
    <ligand>
        <name>Ca(2+)</name>
        <dbReference type="ChEBI" id="CHEBI:29108"/>
        <label>1</label>
        <note>catalytic</note>
    </ligand>
</feature>
<reference evidence="10" key="1">
    <citation type="submission" date="2020-05" db="UniProtKB">
        <authorList>
            <consortium name="EnsemblMetazoa"/>
        </authorList>
    </citation>
    <scope>IDENTIFICATION</scope>
    <source>
        <strain evidence="10">BB02</strain>
    </source>
</reference>
<evidence type="ECO:0000256" key="3">
    <source>
        <dbReference type="ARBA" id="ARBA00023157"/>
    </source>
</evidence>
<evidence type="ECO:0000313" key="10">
    <source>
        <dbReference type="EnsemblMetazoa" id="BGLB034899-PA"/>
    </source>
</evidence>
<gene>
    <name evidence="10" type="primary">106058218</name>
</gene>
<comment type="catalytic activity">
    <reaction evidence="8">
        <text>a phenyl acetate + H2O = a phenol + acetate + H(+)</text>
        <dbReference type="Rhea" id="RHEA:17309"/>
        <dbReference type="ChEBI" id="CHEBI:15377"/>
        <dbReference type="ChEBI" id="CHEBI:15378"/>
        <dbReference type="ChEBI" id="CHEBI:30089"/>
        <dbReference type="ChEBI" id="CHEBI:33853"/>
        <dbReference type="ChEBI" id="CHEBI:140310"/>
        <dbReference type="EC" id="3.1.1.2"/>
    </reaction>
</comment>
<dbReference type="EC" id="3.1.1.2" evidence="8"/>
<dbReference type="KEGG" id="bgt:106058218"/>
<feature type="binding site" evidence="6">
    <location>
        <position position="120"/>
    </location>
    <ligand>
        <name>Ca(2+)</name>
        <dbReference type="ChEBI" id="CHEBI:29108"/>
        <label>1</label>
        <note>catalytic</note>
    </ligand>
</feature>
<feature type="transmembrane region" description="Helical" evidence="9">
    <location>
        <begin position="6"/>
        <end position="24"/>
    </location>
</feature>
<dbReference type="VEuPathDB" id="VectorBase:BGLAX_047595"/>
<evidence type="ECO:0000256" key="7">
    <source>
        <dbReference type="PIRSR" id="PIRSR602640-3"/>
    </source>
</evidence>
<evidence type="ECO:0000256" key="4">
    <source>
        <dbReference type="ARBA" id="ARBA00023180"/>
    </source>
</evidence>
<organism evidence="10 11">
    <name type="scientific">Biomphalaria glabrata</name>
    <name type="common">Bloodfluke planorb</name>
    <name type="synonym">Freshwater snail</name>
    <dbReference type="NCBI Taxonomy" id="6526"/>
    <lineage>
        <taxon>Eukaryota</taxon>
        <taxon>Metazoa</taxon>
        <taxon>Spiralia</taxon>
        <taxon>Lophotrochozoa</taxon>
        <taxon>Mollusca</taxon>
        <taxon>Gastropoda</taxon>
        <taxon>Heterobranchia</taxon>
        <taxon>Euthyneura</taxon>
        <taxon>Panpulmonata</taxon>
        <taxon>Hygrophila</taxon>
        <taxon>Lymnaeoidea</taxon>
        <taxon>Planorbidae</taxon>
        <taxon>Biomphalaria</taxon>
    </lineage>
</organism>
<dbReference type="RefSeq" id="XP_013071043.2">
    <property type="nucleotide sequence ID" value="XM_013215589.2"/>
</dbReference>
<feature type="binding site" evidence="6">
    <location>
        <position position="174"/>
    </location>
    <ligand>
        <name>Ca(2+)</name>
        <dbReference type="ChEBI" id="CHEBI:29108"/>
        <label>1</label>
        <note>catalytic</note>
    </ligand>
</feature>
<dbReference type="InterPro" id="IPR011042">
    <property type="entry name" value="6-blade_b-propeller_TolB-like"/>
</dbReference>
<dbReference type="OrthoDB" id="423498at2759"/>
<dbReference type="GO" id="GO:0046872">
    <property type="term" value="F:metal ion binding"/>
    <property type="evidence" value="ECO:0007669"/>
    <property type="project" value="UniProtKB-KW"/>
</dbReference>
<dbReference type="Proteomes" id="UP000076420">
    <property type="component" value="Unassembled WGS sequence"/>
</dbReference>
<feature type="binding site" evidence="6">
    <location>
        <position position="173"/>
    </location>
    <ligand>
        <name>Ca(2+)</name>
        <dbReference type="ChEBI" id="CHEBI:29108"/>
        <label>1</label>
        <note>catalytic</note>
    </ligand>
</feature>
<name>A0A2C9LTT4_BIOGL</name>
<evidence type="ECO:0000256" key="8">
    <source>
        <dbReference type="RuleBase" id="RU368025"/>
    </source>
</evidence>
<dbReference type="Gene3D" id="2.120.10.30">
    <property type="entry name" value="TolB, C-terminal domain"/>
    <property type="match status" value="1"/>
</dbReference>
<evidence type="ECO:0000256" key="5">
    <source>
        <dbReference type="PIRSR" id="PIRSR602640-1"/>
    </source>
</evidence>
<dbReference type="PRINTS" id="PR01785">
    <property type="entry name" value="PARAOXONASE"/>
</dbReference>
<dbReference type="VEuPathDB" id="VectorBase:BGLB034899"/>
<keyword evidence="2 8" id="KW-0378">Hydrolase</keyword>
<feature type="binding site" evidence="6">
    <location>
        <position position="275"/>
    </location>
    <ligand>
        <name>Ca(2+)</name>
        <dbReference type="ChEBI" id="CHEBI:29108"/>
        <label>1</label>
        <note>catalytic</note>
    </ligand>
</feature>
<dbReference type="EnsemblMetazoa" id="BGLB034899-RA">
    <property type="protein sequence ID" value="BGLB034899-PA"/>
    <property type="gene ID" value="BGLB034899"/>
</dbReference>
<keyword evidence="9" id="KW-0812">Transmembrane</keyword>
<evidence type="ECO:0000256" key="6">
    <source>
        <dbReference type="PIRSR" id="PIRSR602640-2"/>
    </source>
</evidence>
<dbReference type="AlphaFoldDB" id="A0A2C9LTT4"/>
<feature type="binding site" evidence="6">
    <location>
        <position position="229"/>
    </location>
    <ligand>
        <name>Ca(2+)</name>
        <dbReference type="ChEBI" id="CHEBI:29108"/>
        <label>1</label>
        <note>catalytic</note>
    </ligand>
</feature>
<accession>A0A2C9LTT4</accession>
<feature type="binding site" evidence="6">
    <location>
        <position position="274"/>
    </location>
    <ligand>
        <name>Ca(2+)</name>
        <dbReference type="ChEBI" id="CHEBI:29108"/>
        <label>1</label>
        <note>catalytic</note>
    </ligand>
</feature>
<evidence type="ECO:0000256" key="1">
    <source>
        <dbReference type="ARBA" id="ARBA00008595"/>
    </source>
</evidence>
<dbReference type="InterPro" id="IPR002640">
    <property type="entry name" value="Arylesterase"/>
</dbReference>
<comment type="cofactor">
    <cofactor evidence="6 8">
        <name>Ca(2+)</name>
        <dbReference type="ChEBI" id="CHEBI:29108"/>
    </cofactor>
    <text evidence="6 8">Binds 2 calcium ions per subunit.</text>
</comment>
<keyword evidence="3 7" id="KW-1015">Disulfide bond</keyword>
<dbReference type="InterPro" id="IPR051288">
    <property type="entry name" value="Serum_paraoxonase/arylesterase"/>
</dbReference>
<dbReference type="PANTHER" id="PTHR11799">
    <property type="entry name" value="PARAOXONASE"/>
    <property type="match status" value="1"/>
</dbReference>
<dbReference type="Pfam" id="PF01731">
    <property type="entry name" value="Arylesterase"/>
    <property type="match status" value="1"/>
</dbReference>
<keyword evidence="4 8" id="KW-0325">Glycoprotein</keyword>
<sequence>MFKQVGIALLAVLLYYGVKIFLFMDYHVHYKKHHPGQCRPVEGQDFGSEDFQVTEEGLAFITSGFNWNVSSPSYKEFLKEKNIKGKILLFDLKNPEQGAVMLKIRPTDQFNVNTFGPHGISVLEDKVKGQHVLYVVNHQVSAPDRVEKFRYDPTTKELVHLKYFTSDLFRLTNDLAVVEEDQFYISNYMYFKVPALNILESLLPLPLGSVVFYNGTGFDTAIPQLTGPNGITLSKDQRYLYVNFPLLKRVGVWERKEDKRLVPVQMLNLRSAIDNSHLSSSGQGLFLGAHPIVHKVFDHLEDPRNIAPSSVLYVPLMPDGKMAAEDDVIELFYDHGDLITGSTIATVYNNKLLIGSIIHKLVICELNGQVLTDGV</sequence>
<proteinExistence type="inferred from homology"/>
<keyword evidence="9" id="KW-0472">Membrane</keyword>
<protein>
    <recommendedName>
        <fullName evidence="8">Paraoxonase</fullName>
        <ecNumber evidence="8">3.1.1.2</ecNumber>
    </recommendedName>
</protein>